<dbReference type="PANTHER" id="PTHR30290:SF83">
    <property type="entry name" value="ABC TRANSPORTER SUBSTRATE-BINDING PROTEIN"/>
    <property type="match status" value="1"/>
</dbReference>
<evidence type="ECO:0000259" key="1">
    <source>
        <dbReference type="Pfam" id="PF00496"/>
    </source>
</evidence>
<protein>
    <submittedName>
        <fullName evidence="2">Peptide/nickel transport system substrate-binding protein</fullName>
    </submittedName>
</protein>
<comment type="caution">
    <text evidence="2">The sequence shown here is derived from an EMBL/GenBank/DDBJ whole genome shotgun (WGS) entry which is preliminary data.</text>
</comment>
<gene>
    <name evidence="2" type="ORF">CLV63_106137</name>
</gene>
<dbReference type="AlphaFoldDB" id="A0A2P8DLI8"/>
<name>A0A2P8DLI8_9ACTN</name>
<dbReference type="Pfam" id="PF00496">
    <property type="entry name" value="SBP_bac_5"/>
    <property type="match status" value="1"/>
</dbReference>
<dbReference type="Gene3D" id="3.40.190.10">
    <property type="entry name" value="Periplasmic binding protein-like II"/>
    <property type="match status" value="1"/>
</dbReference>
<evidence type="ECO:0000313" key="3">
    <source>
        <dbReference type="Proteomes" id="UP000240542"/>
    </source>
</evidence>
<organism evidence="2 3">
    <name type="scientific">Murinocardiopsis flavida</name>
    <dbReference type="NCBI Taxonomy" id="645275"/>
    <lineage>
        <taxon>Bacteria</taxon>
        <taxon>Bacillati</taxon>
        <taxon>Actinomycetota</taxon>
        <taxon>Actinomycetes</taxon>
        <taxon>Streptosporangiales</taxon>
        <taxon>Nocardiopsidaceae</taxon>
        <taxon>Murinocardiopsis</taxon>
    </lineage>
</organism>
<dbReference type="Proteomes" id="UP000240542">
    <property type="component" value="Unassembled WGS sequence"/>
</dbReference>
<feature type="domain" description="Solute-binding protein family 5" evidence="1">
    <location>
        <begin position="105"/>
        <end position="503"/>
    </location>
</feature>
<dbReference type="PROSITE" id="PS51257">
    <property type="entry name" value="PROKAR_LIPOPROTEIN"/>
    <property type="match status" value="1"/>
</dbReference>
<dbReference type="InterPro" id="IPR039424">
    <property type="entry name" value="SBP_5"/>
</dbReference>
<dbReference type="CDD" id="cd08506">
    <property type="entry name" value="PBP2_clavulanate_OppA2"/>
    <property type="match status" value="1"/>
</dbReference>
<evidence type="ECO:0000313" key="2">
    <source>
        <dbReference type="EMBL" id="PSK98089.1"/>
    </source>
</evidence>
<dbReference type="SUPFAM" id="SSF53850">
    <property type="entry name" value="Periplasmic binding protein-like II"/>
    <property type="match status" value="1"/>
</dbReference>
<dbReference type="PIRSF" id="PIRSF002741">
    <property type="entry name" value="MppA"/>
    <property type="match status" value="1"/>
</dbReference>
<keyword evidence="3" id="KW-1185">Reference proteome</keyword>
<dbReference type="Gene3D" id="3.10.105.10">
    <property type="entry name" value="Dipeptide-binding Protein, Domain 3"/>
    <property type="match status" value="1"/>
</dbReference>
<dbReference type="InterPro" id="IPR030678">
    <property type="entry name" value="Peptide/Ni-bd"/>
</dbReference>
<accession>A0A2P8DLI8</accession>
<dbReference type="GO" id="GO:1904680">
    <property type="term" value="F:peptide transmembrane transporter activity"/>
    <property type="evidence" value="ECO:0007669"/>
    <property type="project" value="TreeGrafter"/>
</dbReference>
<sequence length="593" mass="64444">MERLNILSRRALGFVAVGAVATLLLSACGGGGDGGGGGDAKFNQGVESIVNKSDKKGGSLRYAIASNMESTDPGNTYYGYVWNFSRYYARTLYTYDVGPKEAGHKVVPDLADGEPEISDDGKTYTIKIKPGMKYEDGSEIVAEDFAYAVARSNFGEQALPNGPKYYADYLAKSEDYKGPYDNPDDPLKGFGGVEVKDETTLVFHLNRPFADFPFVLVQPQSAPVPADKDKGEQYQTKVLSSGPYKFDGEWNPGSGLKLVRNDEWDAESDPVRKALPDKVSVEEGVDQNEIDQRLQNGDLDVDLGGRGLGPAAKGTALTDDAVKANLDNPESGAHNYMAVNTKVKPFDKIECREAIQWANDRTSTQRAWGGDVGGTISSQLLPPSVPGADAKINPFKTKGDKGNVEKAKQALADCGEEGGLDVNLGVRSDRPEEVAAAEAIQQSLKKADINVNIRKFPSDTFTNTQAGSPSFVKKNKLALSIYGWMPDWNTGFGYMSQIMHGDAIKKAGNSNLAELDAPEVNKLLDESQETQDEGERNKMYTEADQKIMESATVAPLVFQKSVLYRPETLTNVYFSETWKMYDYMALGTTAGGE</sequence>
<dbReference type="EMBL" id="PYGA01000006">
    <property type="protein sequence ID" value="PSK98089.1"/>
    <property type="molecule type" value="Genomic_DNA"/>
</dbReference>
<dbReference type="InterPro" id="IPR000914">
    <property type="entry name" value="SBP_5_dom"/>
</dbReference>
<proteinExistence type="predicted"/>
<reference evidence="2 3" key="1">
    <citation type="submission" date="2018-03" db="EMBL/GenBank/DDBJ databases">
        <title>Genomic Encyclopedia of Archaeal and Bacterial Type Strains, Phase II (KMG-II): from individual species to whole genera.</title>
        <authorList>
            <person name="Goeker M."/>
        </authorList>
    </citation>
    <scope>NUCLEOTIDE SEQUENCE [LARGE SCALE GENOMIC DNA]</scope>
    <source>
        <strain evidence="2 3">DSM 45312</strain>
    </source>
</reference>
<dbReference type="GO" id="GO:0043190">
    <property type="term" value="C:ATP-binding cassette (ABC) transporter complex"/>
    <property type="evidence" value="ECO:0007669"/>
    <property type="project" value="InterPro"/>
</dbReference>
<dbReference type="GO" id="GO:0015833">
    <property type="term" value="P:peptide transport"/>
    <property type="evidence" value="ECO:0007669"/>
    <property type="project" value="TreeGrafter"/>
</dbReference>
<dbReference type="PANTHER" id="PTHR30290">
    <property type="entry name" value="PERIPLASMIC BINDING COMPONENT OF ABC TRANSPORTER"/>
    <property type="match status" value="1"/>
</dbReference>
<dbReference type="GO" id="GO:0042597">
    <property type="term" value="C:periplasmic space"/>
    <property type="evidence" value="ECO:0007669"/>
    <property type="project" value="UniProtKB-ARBA"/>
</dbReference>